<sequence length="488" mass="55184">MLKLQLSILHKFIRSRIMKVGIIGGGAAGLCSAHHVLAMGGMTPIVWEKAAKVGGTWIYTPECGRDKYGLPIHSSMYENLRTNLPKEIMGFPDFPFPEGEASFIHHTEVCKYLESYAEHFNLYPYIQFGHHVEMVTPVLKEDGPPAWNVSVKNMATETTETTTCDALIVCNGHYSVPRYPSIKDISAYKGRKVHSHDYREPSPYKDSTVVILGAAASGLDICLELSTTAKKVFLSHNHPVNIPSEFPVNVEQVRGVVAASDNGFTLSDGTFVEADVILYCTGYEYSFPFLTEECGITVEENIVKPLYKHVIHTTYPSMAFIGIPFQICPFPLFDFQVQHFIASLIHKLKLPTCEEMVSAMEDELAQLKEAGVAPRHYHKFGRSKQLAYMKEVAGEVGCRPFQPYLAKLFIVVMIRLLLDLTRFKNYSYETDKNGCDFKEYNNGVVVNTKWDLTCLIIRRGFHLLWFDFLSITKLVIMFIFKKIKFILG</sequence>
<protein>
    <recommendedName>
        <fullName evidence="8">Flavin-containing monooxygenase</fullName>
        <ecNumber evidence="8">1.-.-.-</ecNumber>
    </recommendedName>
</protein>
<dbReference type="SUPFAM" id="SSF51905">
    <property type="entry name" value="FAD/NAD(P)-binding domain"/>
    <property type="match status" value="2"/>
</dbReference>
<evidence type="ECO:0000256" key="4">
    <source>
        <dbReference type="ARBA" id="ARBA00022827"/>
    </source>
</evidence>
<dbReference type="PRINTS" id="PR00370">
    <property type="entry name" value="FMOXYGENASE"/>
</dbReference>
<dbReference type="EMBL" id="JAXCGZ010009535">
    <property type="protein sequence ID" value="KAK7076844.1"/>
    <property type="molecule type" value="Genomic_DNA"/>
</dbReference>
<dbReference type="InterPro" id="IPR036188">
    <property type="entry name" value="FAD/NAD-bd_sf"/>
</dbReference>
<keyword evidence="9" id="KW-1133">Transmembrane helix</keyword>
<name>A0AAN8XCG5_HALRR</name>
<keyword evidence="9" id="KW-0812">Transmembrane</keyword>
<comment type="cofactor">
    <cofactor evidence="1 8">
        <name>FAD</name>
        <dbReference type="ChEBI" id="CHEBI:57692"/>
    </cofactor>
</comment>
<dbReference type="PANTHER" id="PTHR23023">
    <property type="entry name" value="DIMETHYLANILINE MONOOXYGENASE"/>
    <property type="match status" value="1"/>
</dbReference>
<evidence type="ECO:0000256" key="3">
    <source>
        <dbReference type="ARBA" id="ARBA00022630"/>
    </source>
</evidence>
<evidence type="ECO:0000256" key="2">
    <source>
        <dbReference type="ARBA" id="ARBA00009183"/>
    </source>
</evidence>
<comment type="similarity">
    <text evidence="2 8">Belongs to the FMO family.</text>
</comment>
<proteinExistence type="inferred from homology"/>
<dbReference type="InterPro" id="IPR020946">
    <property type="entry name" value="Flavin_mOase-like"/>
</dbReference>
<evidence type="ECO:0000256" key="1">
    <source>
        <dbReference type="ARBA" id="ARBA00001974"/>
    </source>
</evidence>
<comment type="caution">
    <text evidence="10">The sequence shown here is derived from an EMBL/GenBank/DDBJ whole genome shotgun (WGS) entry which is preliminary data.</text>
</comment>
<keyword evidence="6 8" id="KW-0560">Oxidoreductase</keyword>
<organism evidence="10 11">
    <name type="scientific">Halocaridina rubra</name>
    <name type="common">Hawaiian red shrimp</name>
    <dbReference type="NCBI Taxonomy" id="373956"/>
    <lineage>
        <taxon>Eukaryota</taxon>
        <taxon>Metazoa</taxon>
        <taxon>Ecdysozoa</taxon>
        <taxon>Arthropoda</taxon>
        <taxon>Crustacea</taxon>
        <taxon>Multicrustacea</taxon>
        <taxon>Malacostraca</taxon>
        <taxon>Eumalacostraca</taxon>
        <taxon>Eucarida</taxon>
        <taxon>Decapoda</taxon>
        <taxon>Pleocyemata</taxon>
        <taxon>Caridea</taxon>
        <taxon>Atyoidea</taxon>
        <taxon>Atyidae</taxon>
        <taxon>Halocaridina</taxon>
    </lineage>
</organism>
<keyword evidence="7 8" id="KW-0503">Monooxygenase</keyword>
<dbReference type="GO" id="GO:0004499">
    <property type="term" value="F:N,N-dimethylaniline monooxygenase activity"/>
    <property type="evidence" value="ECO:0007669"/>
    <property type="project" value="InterPro"/>
</dbReference>
<evidence type="ECO:0000256" key="8">
    <source>
        <dbReference type="RuleBase" id="RU361177"/>
    </source>
</evidence>
<dbReference type="GO" id="GO:0050661">
    <property type="term" value="F:NADP binding"/>
    <property type="evidence" value="ECO:0007669"/>
    <property type="project" value="InterPro"/>
</dbReference>
<keyword evidence="11" id="KW-1185">Reference proteome</keyword>
<evidence type="ECO:0000256" key="6">
    <source>
        <dbReference type="ARBA" id="ARBA00023002"/>
    </source>
</evidence>
<keyword evidence="5" id="KW-0521">NADP</keyword>
<dbReference type="FunFam" id="3.50.50.60:FF:000138">
    <property type="entry name" value="Flavin-containing monooxygenase"/>
    <property type="match status" value="1"/>
</dbReference>
<dbReference type="Gene3D" id="3.50.50.60">
    <property type="entry name" value="FAD/NAD(P)-binding domain"/>
    <property type="match status" value="2"/>
</dbReference>
<keyword evidence="3 8" id="KW-0285">Flavoprotein</keyword>
<dbReference type="InterPro" id="IPR000960">
    <property type="entry name" value="Flavin_mOase"/>
</dbReference>
<dbReference type="InterPro" id="IPR050346">
    <property type="entry name" value="FMO-like"/>
</dbReference>
<dbReference type="GO" id="GO:0050660">
    <property type="term" value="F:flavin adenine dinucleotide binding"/>
    <property type="evidence" value="ECO:0007669"/>
    <property type="project" value="InterPro"/>
</dbReference>
<keyword evidence="9" id="KW-0472">Membrane</keyword>
<feature type="transmembrane region" description="Helical" evidence="9">
    <location>
        <begin position="463"/>
        <end position="480"/>
    </location>
</feature>
<evidence type="ECO:0000256" key="9">
    <source>
        <dbReference type="SAM" id="Phobius"/>
    </source>
</evidence>
<keyword evidence="4 8" id="KW-0274">FAD</keyword>
<evidence type="ECO:0000313" key="10">
    <source>
        <dbReference type="EMBL" id="KAK7076844.1"/>
    </source>
</evidence>
<gene>
    <name evidence="10" type="ORF">SK128_011554</name>
</gene>
<evidence type="ECO:0000313" key="11">
    <source>
        <dbReference type="Proteomes" id="UP001381693"/>
    </source>
</evidence>
<evidence type="ECO:0000256" key="5">
    <source>
        <dbReference type="ARBA" id="ARBA00022857"/>
    </source>
</evidence>
<evidence type="ECO:0000256" key="7">
    <source>
        <dbReference type="ARBA" id="ARBA00023033"/>
    </source>
</evidence>
<dbReference type="AlphaFoldDB" id="A0AAN8XCG5"/>
<dbReference type="Pfam" id="PF00743">
    <property type="entry name" value="FMO-like"/>
    <property type="match status" value="2"/>
</dbReference>
<dbReference type="EC" id="1.-.-.-" evidence="8"/>
<accession>A0AAN8XCG5</accession>
<dbReference type="Proteomes" id="UP001381693">
    <property type="component" value="Unassembled WGS sequence"/>
</dbReference>
<reference evidence="10 11" key="1">
    <citation type="submission" date="2023-11" db="EMBL/GenBank/DDBJ databases">
        <title>Halocaridina rubra genome assembly.</title>
        <authorList>
            <person name="Smith C."/>
        </authorList>
    </citation>
    <scope>NUCLEOTIDE SEQUENCE [LARGE SCALE GENOMIC DNA]</scope>
    <source>
        <strain evidence="10">EP-1</strain>
        <tissue evidence="10">Whole</tissue>
    </source>
</reference>